<sequence>MSNHGDADDVLHVAIVGGGLSGLASAYHLMQRARRLGAGLDIHLYETRRTLVAPASRSVRMAAPAWDAAEAGGEQDAHALLVSAVQHAALELHSPGLEYSCGHFFEDCLSDPEAMLGAAVRMLGAALDWRDPGLADSLVQVRDRSYYPRIAAQPFCDPAGPAATPLRLVLEHLRLQDGGLACSDGGAANEGARKWAETLAGHLESRSDSRVAVALRTGGRAQVRVMSDVVEVQQNGRVRLFDLCVMTTSAGDALRALAFDSATAAFGVRVGDILESADGVRGGAGRSSGADALAGPTAAWPLCGIDWQPAADRPGPWSFSCTREGAQDGQSDALRTDPLADLHYRPIGLPGTPPSPLASETPADADAASGPPGPAGLEDKAWNAFRRHVLDASARARVEIQALNEAFVEGWQEGEGRVPCAAVPPLLFVGRWTHGASHHEQCLEQAEELSAWVLPD</sequence>
<name>A0A1I1RX45_9BURK</name>
<dbReference type="Gene3D" id="3.50.50.60">
    <property type="entry name" value="FAD/NAD(P)-binding domain"/>
    <property type="match status" value="1"/>
</dbReference>
<accession>A0A1I1RX45</accession>
<reference evidence="3" key="1">
    <citation type="submission" date="2016-10" db="EMBL/GenBank/DDBJ databases">
        <authorList>
            <person name="Varghese N."/>
            <person name="Submissions S."/>
        </authorList>
    </citation>
    <scope>NUCLEOTIDE SEQUENCE [LARGE SCALE GENOMIC DNA]</scope>
    <source>
        <strain evidence="3">DSM 7481</strain>
    </source>
</reference>
<dbReference type="InterPro" id="IPR036188">
    <property type="entry name" value="FAD/NAD-bd_sf"/>
</dbReference>
<evidence type="ECO:0000313" key="3">
    <source>
        <dbReference type="Proteomes" id="UP000199517"/>
    </source>
</evidence>
<dbReference type="SUPFAM" id="SSF51905">
    <property type="entry name" value="FAD/NAD(P)-binding domain"/>
    <property type="match status" value="1"/>
</dbReference>
<keyword evidence="3" id="KW-1185">Reference proteome</keyword>
<proteinExistence type="predicted"/>
<evidence type="ECO:0000313" key="2">
    <source>
        <dbReference type="EMBL" id="SFD38906.1"/>
    </source>
</evidence>
<dbReference type="AlphaFoldDB" id="A0A1I1RX45"/>
<dbReference type="Pfam" id="PF13450">
    <property type="entry name" value="NAD_binding_8"/>
    <property type="match status" value="1"/>
</dbReference>
<feature type="region of interest" description="Disordered" evidence="1">
    <location>
        <begin position="343"/>
        <end position="377"/>
    </location>
</feature>
<dbReference type="RefSeq" id="WP_139225615.1">
    <property type="nucleotide sequence ID" value="NZ_FOMQ01000001.1"/>
</dbReference>
<dbReference type="Proteomes" id="UP000199517">
    <property type="component" value="Unassembled WGS sequence"/>
</dbReference>
<organism evidence="2 3">
    <name type="scientific">Paracidovorax konjaci</name>
    <dbReference type="NCBI Taxonomy" id="32040"/>
    <lineage>
        <taxon>Bacteria</taxon>
        <taxon>Pseudomonadati</taxon>
        <taxon>Pseudomonadota</taxon>
        <taxon>Betaproteobacteria</taxon>
        <taxon>Burkholderiales</taxon>
        <taxon>Comamonadaceae</taxon>
        <taxon>Paracidovorax</taxon>
    </lineage>
</organism>
<evidence type="ECO:0000256" key="1">
    <source>
        <dbReference type="SAM" id="MobiDB-lite"/>
    </source>
</evidence>
<gene>
    <name evidence="2" type="ORF">SAMN04489710_101452</name>
</gene>
<dbReference type="EMBL" id="FOMQ01000001">
    <property type="protein sequence ID" value="SFD38906.1"/>
    <property type="molecule type" value="Genomic_DNA"/>
</dbReference>
<dbReference type="OrthoDB" id="337830at2"/>
<protein>
    <submittedName>
        <fullName evidence="2">FAD dependent oxidoreductase</fullName>
    </submittedName>
</protein>
<feature type="region of interest" description="Disordered" evidence="1">
    <location>
        <begin position="314"/>
        <end position="333"/>
    </location>
</feature>